<evidence type="ECO:0000313" key="5">
    <source>
        <dbReference type="Proteomes" id="UP000776276"/>
    </source>
</evidence>
<sequence>MKSSPIAAALLCATLVCAASPADAAKRPVRRSARQRVATPPPPPPIPVVWAQAPQPAPLPILIVAPPEPPAPPVVIAAPPTVALPDAVKALLAEAAKTDDPAILASVAKVARAANPQNAGQIDAVVAQNDAKLAEEKARAAREKADRLASAAFLDLLKGEVELGASLAAGNSNYLGLYSAVSLTREGLKWRHSFSGRVDYQRTDGTTTTERATAAWQPQYKIDDRLYIFGLAQYEHDRFLGYDLRLTSGAGLGYTLVNRPGLKIDVTGGPALRYTRGFETEDRRTVAGRGSLAVRWTIAPGISFSQDAAVFYEEEDSNATATTSLDTKLIGALKARLSYNITFEQDSPDTRKKVDTLSRATLVYAF</sequence>
<gene>
    <name evidence="4" type="ORF">KOF26_16240</name>
</gene>
<accession>A0ABS6BNG8</accession>
<dbReference type="RefSeq" id="WP_216327560.1">
    <property type="nucleotide sequence ID" value="NZ_JAHKRT010000010.1"/>
</dbReference>
<evidence type="ECO:0000256" key="2">
    <source>
        <dbReference type="SAM" id="MobiDB-lite"/>
    </source>
</evidence>
<organism evidence="4 5">
    <name type="scientific">Sphingomonas quercus</name>
    <dbReference type="NCBI Taxonomy" id="2842451"/>
    <lineage>
        <taxon>Bacteria</taxon>
        <taxon>Pseudomonadati</taxon>
        <taxon>Pseudomonadota</taxon>
        <taxon>Alphaproteobacteria</taxon>
        <taxon>Sphingomonadales</taxon>
        <taxon>Sphingomonadaceae</taxon>
        <taxon>Sphingomonas</taxon>
    </lineage>
</organism>
<proteinExistence type="predicted"/>
<dbReference type="Proteomes" id="UP000776276">
    <property type="component" value="Unassembled WGS sequence"/>
</dbReference>
<feature type="signal peptide" evidence="3">
    <location>
        <begin position="1"/>
        <end position="18"/>
    </location>
</feature>
<dbReference type="InterPro" id="IPR007433">
    <property type="entry name" value="DUF481"/>
</dbReference>
<keyword evidence="5" id="KW-1185">Reference proteome</keyword>
<dbReference type="Pfam" id="PF04338">
    <property type="entry name" value="DUF481"/>
    <property type="match status" value="1"/>
</dbReference>
<name>A0ABS6BNG8_9SPHN</name>
<protein>
    <submittedName>
        <fullName evidence="4">DUF481 domain-containing protein</fullName>
    </submittedName>
</protein>
<dbReference type="EMBL" id="JAHKRT010000010">
    <property type="protein sequence ID" value="MBU3079407.1"/>
    <property type="molecule type" value="Genomic_DNA"/>
</dbReference>
<evidence type="ECO:0000256" key="1">
    <source>
        <dbReference type="SAM" id="Coils"/>
    </source>
</evidence>
<feature type="region of interest" description="Disordered" evidence="2">
    <location>
        <begin position="21"/>
        <end position="44"/>
    </location>
</feature>
<feature type="chain" id="PRO_5046937564" evidence="3">
    <location>
        <begin position="19"/>
        <end position="366"/>
    </location>
</feature>
<comment type="caution">
    <text evidence="4">The sequence shown here is derived from an EMBL/GenBank/DDBJ whole genome shotgun (WGS) entry which is preliminary data.</text>
</comment>
<feature type="coiled-coil region" evidence="1">
    <location>
        <begin position="124"/>
        <end position="151"/>
    </location>
</feature>
<keyword evidence="3" id="KW-0732">Signal</keyword>
<keyword evidence="1" id="KW-0175">Coiled coil</keyword>
<evidence type="ECO:0000256" key="3">
    <source>
        <dbReference type="SAM" id="SignalP"/>
    </source>
</evidence>
<evidence type="ECO:0000313" key="4">
    <source>
        <dbReference type="EMBL" id="MBU3079407.1"/>
    </source>
</evidence>
<reference evidence="4 5" key="1">
    <citation type="submission" date="2021-06" db="EMBL/GenBank/DDBJ databases">
        <title>Sphingomonas sp. XMGL2, whole genome shotgun sequencing project.</title>
        <authorList>
            <person name="Zhao G."/>
            <person name="Shen L."/>
        </authorList>
    </citation>
    <scope>NUCLEOTIDE SEQUENCE [LARGE SCALE GENOMIC DNA]</scope>
    <source>
        <strain evidence="4 5">XMGL2</strain>
    </source>
</reference>